<reference evidence="1 3" key="1">
    <citation type="submission" date="2017-09" db="EMBL/GenBank/DDBJ databases">
        <authorList>
            <person name="Thomas P."/>
            <person name="Seyboldt C."/>
        </authorList>
    </citation>
    <scope>NUCLEOTIDE SEQUENCE [LARGE SCALE GENOMIC DNA]</scope>
    <source>
        <strain evidence="1 3">DSM 7534</strain>
    </source>
</reference>
<organism evidence="1 3">
    <name type="scientific">Clostridium septicum</name>
    <dbReference type="NCBI Taxonomy" id="1504"/>
    <lineage>
        <taxon>Bacteria</taxon>
        <taxon>Bacillati</taxon>
        <taxon>Bacillota</taxon>
        <taxon>Clostridia</taxon>
        <taxon>Eubacteriales</taxon>
        <taxon>Clostridiaceae</taxon>
        <taxon>Clostridium</taxon>
    </lineage>
</organism>
<dbReference type="KEGG" id="csep:CP523_13125"/>
<dbReference type="EMBL" id="CP023671">
    <property type="protein sequence ID" value="AYE35290.1"/>
    <property type="molecule type" value="Genomic_DNA"/>
</dbReference>
<protein>
    <submittedName>
        <fullName evidence="1">Uncharacterized protein</fullName>
    </submittedName>
</protein>
<dbReference type="Proteomes" id="UP001055437">
    <property type="component" value="Chromosome"/>
</dbReference>
<dbReference type="EMBL" id="CP099799">
    <property type="protein sequence ID" value="USS01886.1"/>
    <property type="molecule type" value="Genomic_DNA"/>
</dbReference>
<evidence type="ECO:0000313" key="3">
    <source>
        <dbReference type="Proteomes" id="UP000280586"/>
    </source>
</evidence>
<accession>A0A9N7JMZ0</accession>
<name>A0A9N7JMZ0_CLOSE</name>
<evidence type="ECO:0000313" key="4">
    <source>
        <dbReference type="Proteomes" id="UP001055437"/>
    </source>
</evidence>
<sequence length="61" mass="6950">MITEKDLKEINENLEGIKQARKLNIKAKSKVNLEDGSEALIYHLGQANKTIRIDIKEISNE</sequence>
<proteinExistence type="predicted"/>
<keyword evidence="4" id="KW-1185">Reference proteome</keyword>
<dbReference type="AlphaFoldDB" id="A0A9N7JMZ0"/>
<dbReference type="Proteomes" id="UP000280586">
    <property type="component" value="Chromosome"/>
</dbReference>
<dbReference type="GeneID" id="303561628"/>
<evidence type="ECO:0000313" key="1">
    <source>
        <dbReference type="EMBL" id="AYE35290.1"/>
    </source>
</evidence>
<gene>
    <name evidence="1" type="ORF">CP523_13125</name>
    <name evidence="2" type="ORF">NH397_05505</name>
</gene>
<evidence type="ECO:0000313" key="2">
    <source>
        <dbReference type="EMBL" id="USS01886.1"/>
    </source>
</evidence>
<reference evidence="2" key="2">
    <citation type="submission" date="2022-06" db="EMBL/GenBank/DDBJ databases">
        <authorList>
            <person name="Holder M.E."/>
            <person name="Ajami N.J."/>
            <person name="Petrosino J.F."/>
        </authorList>
    </citation>
    <scope>NUCLEOTIDE SEQUENCE</scope>
    <source>
        <strain evidence="2">RMA 8861</strain>
    </source>
</reference>
<dbReference type="RefSeq" id="WP_120140929.1">
    <property type="nucleotide sequence ID" value="NZ_CP023671.1"/>
</dbReference>